<proteinExistence type="predicted"/>
<evidence type="ECO:0000313" key="3">
    <source>
        <dbReference type="EMBL" id="QTD47654.1"/>
    </source>
</evidence>
<feature type="domain" description="Thioredoxin" evidence="2">
    <location>
        <begin position="13"/>
        <end position="136"/>
    </location>
</feature>
<dbReference type="EMBL" id="CP071793">
    <property type="protein sequence ID" value="QTD47654.1"/>
    <property type="molecule type" value="Genomic_DNA"/>
</dbReference>
<dbReference type="KEGG" id="scor:J3U87_18840"/>
<keyword evidence="1" id="KW-0732">Signal</keyword>
<accession>A0A8A4TEK5</accession>
<dbReference type="Proteomes" id="UP000663929">
    <property type="component" value="Chromosome"/>
</dbReference>
<dbReference type="InterPro" id="IPR036249">
    <property type="entry name" value="Thioredoxin-like_sf"/>
</dbReference>
<dbReference type="InterPro" id="IPR013766">
    <property type="entry name" value="Thioredoxin_domain"/>
</dbReference>
<dbReference type="SUPFAM" id="SSF52833">
    <property type="entry name" value="Thioredoxin-like"/>
    <property type="match status" value="1"/>
</dbReference>
<evidence type="ECO:0000256" key="1">
    <source>
        <dbReference type="SAM" id="SignalP"/>
    </source>
</evidence>
<gene>
    <name evidence="3" type="ORF">J3U87_18840</name>
</gene>
<dbReference type="AlphaFoldDB" id="A0A8A4TEK5"/>
<sequence length="136" mass="15286">MRLLIPALMSIALLVQCTAPSATERPAAIQFEVLSHGKDLDLNPHVAQGRFTVFDFYADWCPPCKELDRSLKDLKATYGDRLQIYKLDIVDWESELAQKRGIKDLPYLMVYGPDGKELAAGPSNRTLPALIQNLNR</sequence>
<dbReference type="PROSITE" id="PS51352">
    <property type="entry name" value="THIOREDOXIN_2"/>
    <property type="match status" value="1"/>
</dbReference>
<reference evidence="3" key="1">
    <citation type="submission" date="2021-03" db="EMBL/GenBank/DDBJ databases">
        <title>Acanthopleuribacteraceae sp. M133.</title>
        <authorList>
            <person name="Wang G."/>
        </authorList>
    </citation>
    <scope>NUCLEOTIDE SEQUENCE</scope>
    <source>
        <strain evidence="3">M133</strain>
    </source>
</reference>
<dbReference type="GO" id="GO:0005737">
    <property type="term" value="C:cytoplasm"/>
    <property type="evidence" value="ECO:0007669"/>
    <property type="project" value="TreeGrafter"/>
</dbReference>
<name>A0A8A4TEK5_SULCO</name>
<dbReference type="RefSeq" id="WP_237377321.1">
    <property type="nucleotide sequence ID" value="NZ_CP071793.1"/>
</dbReference>
<evidence type="ECO:0000313" key="4">
    <source>
        <dbReference type="Proteomes" id="UP000663929"/>
    </source>
</evidence>
<dbReference type="CDD" id="cd02947">
    <property type="entry name" value="TRX_family"/>
    <property type="match status" value="1"/>
</dbReference>
<dbReference type="GO" id="GO:0015035">
    <property type="term" value="F:protein-disulfide reductase activity"/>
    <property type="evidence" value="ECO:0007669"/>
    <property type="project" value="TreeGrafter"/>
</dbReference>
<feature type="signal peptide" evidence="1">
    <location>
        <begin position="1"/>
        <end position="22"/>
    </location>
</feature>
<dbReference type="Gene3D" id="3.40.30.10">
    <property type="entry name" value="Glutaredoxin"/>
    <property type="match status" value="1"/>
</dbReference>
<dbReference type="PANTHER" id="PTHR45663">
    <property type="entry name" value="GEO12009P1"/>
    <property type="match status" value="1"/>
</dbReference>
<organism evidence="3 4">
    <name type="scientific">Sulfidibacter corallicola</name>
    <dbReference type="NCBI Taxonomy" id="2818388"/>
    <lineage>
        <taxon>Bacteria</taxon>
        <taxon>Pseudomonadati</taxon>
        <taxon>Acidobacteriota</taxon>
        <taxon>Holophagae</taxon>
        <taxon>Acanthopleuribacterales</taxon>
        <taxon>Acanthopleuribacteraceae</taxon>
        <taxon>Sulfidibacter</taxon>
    </lineage>
</organism>
<feature type="chain" id="PRO_5035216772" evidence="1">
    <location>
        <begin position="23"/>
        <end position="136"/>
    </location>
</feature>
<keyword evidence="4" id="KW-1185">Reference proteome</keyword>
<evidence type="ECO:0000259" key="2">
    <source>
        <dbReference type="PROSITE" id="PS51352"/>
    </source>
</evidence>
<dbReference type="Pfam" id="PF00085">
    <property type="entry name" value="Thioredoxin"/>
    <property type="match status" value="1"/>
</dbReference>
<dbReference type="PANTHER" id="PTHR45663:SF11">
    <property type="entry name" value="GEO12009P1"/>
    <property type="match status" value="1"/>
</dbReference>
<protein>
    <submittedName>
        <fullName evidence="3">Thioredoxin family protein</fullName>
    </submittedName>
</protein>